<dbReference type="InterPro" id="IPR021109">
    <property type="entry name" value="Peptidase_aspartic_dom_sf"/>
</dbReference>
<dbReference type="SUPFAM" id="SSF50630">
    <property type="entry name" value="Acid proteases"/>
    <property type="match status" value="1"/>
</dbReference>
<dbReference type="Pfam" id="PF14541">
    <property type="entry name" value="TAXi_C"/>
    <property type="match status" value="1"/>
</dbReference>
<dbReference type="Pfam" id="PF14543">
    <property type="entry name" value="TAXi_N"/>
    <property type="match status" value="1"/>
</dbReference>
<dbReference type="InParanoid" id="A0A1D6NKR0"/>
<feature type="active site" evidence="6">
    <location>
        <position position="105"/>
    </location>
</feature>
<proteinExistence type="inferred from homology"/>
<keyword evidence="2 7" id="KW-0645">Protease</keyword>
<dbReference type="ExpressionAtlas" id="A0A1D6NKR0">
    <property type="expression patterns" value="baseline and differential"/>
</dbReference>
<dbReference type="AlphaFoldDB" id="A0A1D6NKR0"/>
<evidence type="ECO:0000313" key="7">
    <source>
        <dbReference type="EMBL" id="ONM40823.1"/>
    </source>
</evidence>
<evidence type="ECO:0000256" key="1">
    <source>
        <dbReference type="ARBA" id="ARBA00007447"/>
    </source>
</evidence>
<dbReference type="InterPro" id="IPR001461">
    <property type="entry name" value="Aspartic_peptidase_A1"/>
</dbReference>
<dbReference type="FunCoup" id="A0A1D6NKR0">
    <property type="interactions" value="16"/>
</dbReference>
<dbReference type="STRING" id="4577.A0A1D6NKR0"/>
<evidence type="ECO:0000256" key="5">
    <source>
        <dbReference type="ARBA" id="ARBA00023180"/>
    </source>
</evidence>
<dbReference type="InterPro" id="IPR032799">
    <property type="entry name" value="TAXi_C"/>
</dbReference>
<dbReference type="EMBL" id="CM007649">
    <property type="protein sequence ID" value="ONM40823.1"/>
    <property type="molecule type" value="Genomic_DNA"/>
</dbReference>
<dbReference type="GO" id="GO:0004190">
    <property type="term" value="F:aspartic-type endopeptidase activity"/>
    <property type="evidence" value="ECO:0007669"/>
    <property type="project" value="UniProtKB-KW"/>
</dbReference>
<keyword evidence="4" id="KW-0378">Hydrolase</keyword>
<dbReference type="GO" id="GO:0006508">
    <property type="term" value="P:proteolysis"/>
    <property type="evidence" value="ECO:0007669"/>
    <property type="project" value="UniProtKB-KW"/>
</dbReference>
<comment type="similarity">
    <text evidence="1">Belongs to the peptidase A1 family.</text>
</comment>
<dbReference type="CDD" id="cd05476">
    <property type="entry name" value="pepsin_A_like_plant"/>
    <property type="match status" value="1"/>
</dbReference>
<dbReference type="PROSITE" id="PS51767">
    <property type="entry name" value="PEPTIDASE_A1"/>
    <property type="match status" value="1"/>
</dbReference>
<reference evidence="7" key="1">
    <citation type="submission" date="2015-12" db="EMBL/GenBank/DDBJ databases">
        <title>Update maize B73 reference genome by single molecule sequencing technologies.</title>
        <authorList>
            <consortium name="Maize Genome Sequencing Project"/>
            <person name="Ware D."/>
        </authorList>
    </citation>
    <scope>NUCLEOTIDE SEQUENCE [LARGE SCALE GENOMIC DNA]</scope>
    <source>
        <tissue evidence="7">Seedling</tissue>
    </source>
</reference>
<dbReference type="PRINTS" id="PR00792">
    <property type="entry name" value="PEPSIN"/>
</dbReference>
<evidence type="ECO:0000256" key="6">
    <source>
        <dbReference type="PIRSR" id="PIRSR601461-1"/>
    </source>
</evidence>
<dbReference type="SMR" id="A0A1D6NKR0"/>
<dbReference type="Gene3D" id="2.40.70.10">
    <property type="entry name" value="Acid Proteases"/>
    <property type="match status" value="2"/>
</dbReference>
<protein>
    <submittedName>
        <fullName evidence="7">Eukaryotic aspartyl protease family protein</fullName>
    </submittedName>
</protein>
<dbReference type="InterPro" id="IPR033121">
    <property type="entry name" value="PEPTIDASE_A1"/>
</dbReference>
<accession>A0A1D6NKR0</accession>
<sequence>MAPPPPWLAALLFLLLPALLPAVGSVSGAAAAGIFRVRRKLPAGVGGDTGANISALRAHDGRRHGRLLAAADLPLGGLGLPTDTGLYFTEIKLGTPPKRYYVQVDTGSDILWVNCISCSKCPRKSGLGLDLTFYDPKASSSGSTVSCDQGFCAATYGGKLPGCTANVPCEYSVMYGDGSSTTGFFITDALQFDQVTGDGQTQPGNATITFGCGAQQGGDLGNSNQALDGILGFGQANTSMLSQLAAAGKAKKIFAHCLDTIKGGGIFAIGNVVQPKVKTTPLVADMPHYNVNLKSIDVGGTTLQLPAHVFETGEKKGTIIDSGTTLTYLPELVFKQVMDVVFSKHRDIAFHNLQDFLCFQYSGSVDDGFPTITFHFEDDLALHVYPHEYFFPNGHNNGEIVVLLACKLHLRVHKKYMVMTLMVHVFRSLEQNDIYCVGFQNGALQSKDGKDIVLMGDLVLSNKLVVYDLENQVIGWTDYNCSSSIKIKDDKTGTTYTVESHDISSGWKFHWHKSLVLLLVTMVWSYLYTNTHLPKFI</sequence>
<organism evidence="7">
    <name type="scientific">Zea mays</name>
    <name type="common">Maize</name>
    <dbReference type="NCBI Taxonomy" id="4577"/>
    <lineage>
        <taxon>Eukaryota</taxon>
        <taxon>Viridiplantae</taxon>
        <taxon>Streptophyta</taxon>
        <taxon>Embryophyta</taxon>
        <taxon>Tracheophyta</taxon>
        <taxon>Spermatophyta</taxon>
        <taxon>Magnoliopsida</taxon>
        <taxon>Liliopsida</taxon>
        <taxon>Poales</taxon>
        <taxon>Poaceae</taxon>
        <taxon>PACMAD clade</taxon>
        <taxon>Panicoideae</taxon>
        <taxon>Andropogonodae</taxon>
        <taxon>Andropogoneae</taxon>
        <taxon>Tripsacinae</taxon>
        <taxon>Zea</taxon>
    </lineage>
</organism>
<name>A0A1D6NKR0_MAIZE</name>
<dbReference type="PANTHER" id="PTHR13683:SF768">
    <property type="entry name" value="EUKARYOTIC ASPARTYL PROTEASE FAMILY PROTEIN"/>
    <property type="match status" value="1"/>
</dbReference>
<evidence type="ECO:0000256" key="2">
    <source>
        <dbReference type="ARBA" id="ARBA00022670"/>
    </source>
</evidence>
<evidence type="ECO:0000256" key="3">
    <source>
        <dbReference type="ARBA" id="ARBA00022750"/>
    </source>
</evidence>
<evidence type="ECO:0000256" key="4">
    <source>
        <dbReference type="ARBA" id="ARBA00022801"/>
    </source>
</evidence>
<keyword evidence="5" id="KW-0325">Glycoprotein</keyword>
<keyword evidence="3" id="KW-0064">Aspartyl protease</keyword>
<feature type="active site" evidence="6">
    <location>
        <position position="321"/>
    </location>
</feature>
<gene>
    <name evidence="7" type="ORF">ZEAMMB73_Zm00001d044304</name>
</gene>
<dbReference type="InterPro" id="IPR032861">
    <property type="entry name" value="TAXi_N"/>
</dbReference>
<dbReference type="FunFam" id="2.40.70.10:FF:000028">
    <property type="entry name" value="Eukaryotic aspartyl protease family protein"/>
    <property type="match status" value="1"/>
</dbReference>
<dbReference type="PANTHER" id="PTHR13683">
    <property type="entry name" value="ASPARTYL PROTEASES"/>
    <property type="match status" value="1"/>
</dbReference>
<dbReference type="InterPro" id="IPR034161">
    <property type="entry name" value="Pepsin-like_plant"/>
</dbReference>